<dbReference type="EMBL" id="LR791590">
    <property type="protein sequence ID" value="CAB3267452.1"/>
    <property type="molecule type" value="mRNA"/>
</dbReference>
<dbReference type="AlphaFoldDB" id="A0A6F9DVK6"/>
<name>A0A6F9DVK6_9ASCI</name>
<dbReference type="PANTHER" id="PTHR24067">
    <property type="entry name" value="UBIQUITIN-CONJUGATING ENZYME E2"/>
    <property type="match status" value="1"/>
</dbReference>
<sequence>MTSSANKILQSEFKKLQQQPVEGFTIALVDDSDIFQWKVALYGPPDTLYAGGYFRAIMKFPNDYPYSPPTFRFLTKMFHSNIYENGEVCISILHSPINDPQSGELPSERWNPTQSVRWVANYHLINRTEKHFEVFVCFSTILLSVISLLNEPNTYSPANVDASVMYRRWKESRGTDKEYEKIIRKQVEDSRKDAEKDGVVVPTTVSEYCIKTRLPSKDSNASNDITDIFFEDDDNDYGLNEEYEDDDDDDNEDYGDDDSGAHDEV</sequence>
<gene>
    <name evidence="3" type="primary">Ube2r2</name>
</gene>
<organism evidence="3">
    <name type="scientific">Phallusia mammillata</name>
    <dbReference type="NCBI Taxonomy" id="59560"/>
    <lineage>
        <taxon>Eukaryota</taxon>
        <taxon>Metazoa</taxon>
        <taxon>Chordata</taxon>
        <taxon>Tunicata</taxon>
        <taxon>Ascidiacea</taxon>
        <taxon>Phlebobranchia</taxon>
        <taxon>Ascidiidae</taxon>
        <taxon>Phallusia</taxon>
    </lineage>
</organism>
<proteinExistence type="evidence at transcript level"/>
<evidence type="ECO:0000259" key="2">
    <source>
        <dbReference type="PROSITE" id="PS50127"/>
    </source>
</evidence>
<dbReference type="InterPro" id="IPR016135">
    <property type="entry name" value="UBQ-conjugating_enzyme/RWD"/>
</dbReference>
<dbReference type="InterPro" id="IPR050113">
    <property type="entry name" value="Ub_conjugating_enzyme"/>
</dbReference>
<dbReference type="PROSITE" id="PS50127">
    <property type="entry name" value="UBC_2"/>
    <property type="match status" value="1"/>
</dbReference>
<dbReference type="SMART" id="SM00212">
    <property type="entry name" value="UBCc"/>
    <property type="match status" value="1"/>
</dbReference>
<accession>A0A6F9DVK6</accession>
<dbReference type="CDD" id="cd23803">
    <property type="entry name" value="UBCc_UBE2R"/>
    <property type="match status" value="1"/>
</dbReference>
<feature type="compositionally biased region" description="Acidic residues" evidence="1">
    <location>
        <begin position="229"/>
        <end position="258"/>
    </location>
</feature>
<feature type="domain" description="UBC core" evidence="2">
    <location>
        <begin position="4"/>
        <end position="192"/>
    </location>
</feature>
<reference evidence="3" key="1">
    <citation type="submission" date="2020-04" db="EMBL/GenBank/DDBJ databases">
        <authorList>
            <person name="Neveu A P."/>
        </authorList>
    </citation>
    <scope>NUCLEOTIDE SEQUENCE</scope>
    <source>
        <tissue evidence="3">Whole embryo</tissue>
    </source>
</reference>
<evidence type="ECO:0000313" key="3">
    <source>
        <dbReference type="EMBL" id="CAB3267452.1"/>
    </source>
</evidence>
<dbReference type="Pfam" id="PF00179">
    <property type="entry name" value="UQ_con"/>
    <property type="match status" value="1"/>
</dbReference>
<protein>
    <submittedName>
        <fullName evidence="3">Ubiquitin-conjugating enzyme E2 R2-like</fullName>
    </submittedName>
</protein>
<dbReference type="Gene3D" id="3.10.110.10">
    <property type="entry name" value="Ubiquitin Conjugating Enzyme"/>
    <property type="match status" value="1"/>
</dbReference>
<dbReference type="FunFam" id="3.10.110.10:FF:000051">
    <property type="entry name" value="ubiquitin-conjugating enzyme E2 R2-like"/>
    <property type="match status" value="1"/>
</dbReference>
<dbReference type="InterPro" id="IPR000608">
    <property type="entry name" value="UBC"/>
</dbReference>
<evidence type="ECO:0000256" key="1">
    <source>
        <dbReference type="SAM" id="MobiDB-lite"/>
    </source>
</evidence>
<dbReference type="SUPFAM" id="SSF54495">
    <property type="entry name" value="UBC-like"/>
    <property type="match status" value="1"/>
</dbReference>
<feature type="region of interest" description="Disordered" evidence="1">
    <location>
        <begin position="220"/>
        <end position="265"/>
    </location>
</feature>